<evidence type="ECO:0000313" key="1">
    <source>
        <dbReference type="EMBL" id="KAK7495492.1"/>
    </source>
</evidence>
<proteinExistence type="predicted"/>
<sequence>STTISACSLCPQCCSPRRACQRGSLHNNIDRPQPRARLSGRKLVYSVRRLALVA</sequence>
<keyword evidence="2" id="KW-1185">Reference proteome</keyword>
<dbReference type="EMBL" id="JACVVK020000074">
    <property type="protein sequence ID" value="KAK7495492.1"/>
    <property type="molecule type" value="Genomic_DNA"/>
</dbReference>
<protein>
    <submittedName>
        <fullName evidence="1">Uncharacterized protein</fullName>
    </submittedName>
</protein>
<feature type="non-terminal residue" evidence="1">
    <location>
        <position position="1"/>
    </location>
</feature>
<gene>
    <name evidence="1" type="ORF">BaRGS_00013190</name>
</gene>
<accession>A0ABD0L8I8</accession>
<evidence type="ECO:0000313" key="2">
    <source>
        <dbReference type="Proteomes" id="UP001519460"/>
    </source>
</evidence>
<organism evidence="1 2">
    <name type="scientific">Batillaria attramentaria</name>
    <dbReference type="NCBI Taxonomy" id="370345"/>
    <lineage>
        <taxon>Eukaryota</taxon>
        <taxon>Metazoa</taxon>
        <taxon>Spiralia</taxon>
        <taxon>Lophotrochozoa</taxon>
        <taxon>Mollusca</taxon>
        <taxon>Gastropoda</taxon>
        <taxon>Caenogastropoda</taxon>
        <taxon>Sorbeoconcha</taxon>
        <taxon>Cerithioidea</taxon>
        <taxon>Batillariidae</taxon>
        <taxon>Batillaria</taxon>
    </lineage>
</organism>
<comment type="caution">
    <text evidence="1">The sequence shown here is derived from an EMBL/GenBank/DDBJ whole genome shotgun (WGS) entry which is preliminary data.</text>
</comment>
<reference evidence="1 2" key="1">
    <citation type="journal article" date="2023" name="Sci. Data">
        <title>Genome assembly of the Korean intertidal mud-creeper Batillaria attramentaria.</title>
        <authorList>
            <person name="Patra A.K."/>
            <person name="Ho P.T."/>
            <person name="Jun S."/>
            <person name="Lee S.J."/>
            <person name="Kim Y."/>
            <person name="Won Y.J."/>
        </authorList>
    </citation>
    <scope>NUCLEOTIDE SEQUENCE [LARGE SCALE GENOMIC DNA]</scope>
    <source>
        <strain evidence="1">Wonlab-2016</strain>
    </source>
</reference>
<dbReference type="AlphaFoldDB" id="A0ABD0L8I8"/>
<dbReference type="Proteomes" id="UP001519460">
    <property type="component" value="Unassembled WGS sequence"/>
</dbReference>
<name>A0ABD0L8I8_9CAEN</name>